<evidence type="ECO:0000256" key="14">
    <source>
        <dbReference type="RuleBase" id="RU000456"/>
    </source>
</evidence>
<keyword evidence="17" id="KW-0732">Signal</keyword>
<feature type="domain" description="Cytochrome oxidase subunit II copper A binding" evidence="18">
    <location>
        <begin position="128"/>
        <end position="281"/>
    </location>
</feature>
<comment type="catalytic activity">
    <reaction evidence="13 15">
        <text>4 Fe(II)-[cytochrome c] + O2 + 8 H(+)(in) = 4 Fe(III)-[cytochrome c] + 2 H2O + 4 H(+)(out)</text>
        <dbReference type="Rhea" id="RHEA:11436"/>
        <dbReference type="Rhea" id="RHEA-COMP:10350"/>
        <dbReference type="Rhea" id="RHEA-COMP:14399"/>
        <dbReference type="ChEBI" id="CHEBI:15377"/>
        <dbReference type="ChEBI" id="CHEBI:15378"/>
        <dbReference type="ChEBI" id="CHEBI:15379"/>
        <dbReference type="ChEBI" id="CHEBI:29033"/>
        <dbReference type="ChEBI" id="CHEBI:29034"/>
        <dbReference type="EC" id="7.1.1.9"/>
    </reaction>
</comment>
<dbReference type="InterPro" id="IPR045187">
    <property type="entry name" value="CcO_II"/>
</dbReference>
<organism evidence="20 21">
    <name type="scientific">Kordiimonas lipolytica</name>
    <dbReference type="NCBI Taxonomy" id="1662421"/>
    <lineage>
        <taxon>Bacteria</taxon>
        <taxon>Pseudomonadati</taxon>
        <taxon>Pseudomonadota</taxon>
        <taxon>Alphaproteobacteria</taxon>
        <taxon>Kordiimonadales</taxon>
        <taxon>Kordiimonadaceae</taxon>
        <taxon>Kordiimonas</taxon>
    </lineage>
</organism>
<dbReference type="SUPFAM" id="SSF49503">
    <property type="entry name" value="Cupredoxins"/>
    <property type="match status" value="1"/>
</dbReference>
<keyword evidence="7" id="KW-1278">Translocase</keyword>
<dbReference type="Proteomes" id="UP001595776">
    <property type="component" value="Unassembled WGS sequence"/>
</dbReference>
<evidence type="ECO:0000256" key="6">
    <source>
        <dbReference type="ARBA" id="ARBA00022723"/>
    </source>
</evidence>
<evidence type="ECO:0000256" key="7">
    <source>
        <dbReference type="ARBA" id="ARBA00022967"/>
    </source>
</evidence>
<feature type="transmembrane region" description="Helical" evidence="16">
    <location>
        <begin position="99"/>
        <end position="122"/>
    </location>
</feature>
<evidence type="ECO:0000256" key="2">
    <source>
        <dbReference type="ARBA" id="ARBA00007866"/>
    </source>
</evidence>
<evidence type="ECO:0000313" key="20">
    <source>
        <dbReference type="EMBL" id="MFC4347443.1"/>
    </source>
</evidence>
<name>A0ABV8UAC3_9PROT</name>
<dbReference type="PANTHER" id="PTHR22888">
    <property type="entry name" value="CYTOCHROME C OXIDASE, SUBUNIT II"/>
    <property type="match status" value="1"/>
</dbReference>
<proteinExistence type="inferred from homology"/>
<evidence type="ECO:0000256" key="1">
    <source>
        <dbReference type="ARBA" id="ARBA00004141"/>
    </source>
</evidence>
<evidence type="ECO:0000256" key="4">
    <source>
        <dbReference type="ARBA" id="ARBA00022660"/>
    </source>
</evidence>
<evidence type="ECO:0000256" key="17">
    <source>
        <dbReference type="SAM" id="SignalP"/>
    </source>
</evidence>
<evidence type="ECO:0000259" key="18">
    <source>
        <dbReference type="PROSITE" id="PS50857"/>
    </source>
</evidence>
<dbReference type="InterPro" id="IPR011759">
    <property type="entry name" value="Cyt_c_oxidase_su2_TM_dom"/>
</dbReference>
<keyword evidence="10 15" id="KW-0186">Copper</keyword>
<evidence type="ECO:0000256" key="9">
    <source>
        <dbReference type="ARBA" id="ARBA00022989"/>
    </source>
</evidence>
<dbReference type="PRINTS" id="PR01166">
    <property type="entry name" value="CYCOXIDASEII"/>
</dbReference>
<feature type="signal peptide" evidence="17">
    <location>
        <begin position="1"/>
        <end position="26"/>
    </location>
</feature>
<dbReference type="RefSeq" id="WP_068153055.1">
    <property type="nucleotide sequence ID" value="NZ_JBHSCR010000003.1"/>
</dbReference>
<gene>
    <name evidence="20" type="primary">coxB</name>
    <name evidence="20" type="ORF">ACFO5Q_06255</name>
</gene>
<feature type="domain" description="Cytochrome oxidase subunit II transmembrane region profile" evidence="19">
    <location>
        <begin position="32"/>
        <end position="127"/>
    </location>
</feature>
<dbReference type="Gene3D" id="1.10.287.90">
    <property type="match status" value="1"/>
</dbReference>
<evidence type="ECO:0000256" key="8">
    <source>
        <dbReference type="ARBA" id="ARBA00022982"/>
    </source>
</evidence>
<keyword evidence="9 16" id="KW-1133">Transmembrane helix</keyword>
<keyword evidence="5 14" id="KW-0812">Transmembrane</keyword>
<evidence type="ECO:0000256" key="11">
    <source>
        <dbReference type="ARBA" id="ARBA00023136"/>
    </source>
</evidence>
<dbReference type="PROSITE" id="PS50999">
    <property type="entry name" value="COX2_TM"/>
    <property type="match status" value="1"/>
</dbReference>
<dbReference type="PROSITE" id="PS00078">
    <property type="entry name" value="COX2"/>
    <property type="match status" value="1"/>
</dbReference>
<comment type="function">
    <text evidence="12 15">Subunits I and II form the functional core of the enzyme complex. Electrons originating in cytochrome c are transferred via heme a and Cu(A) to the binuclear center formed by heme a3 and Cu(B).</text>
</comment>
<evidence type="ECO:0000256" key="13">
    <source>
        <dbReference type="ARBA" id="ARBA00047816"/>
    </source>
</evidence>
<keyword evidence="8 14" id="KW-0249">Electron transport</keyword>
<dbReference type="Pfam" id="PF02790">
    <property type="entry name" value="COX2_TM"/>
    <property type="match status" value="1"/>
</dbReference>
<comment type="subcellular location">
    <subcellularLocation>
        <location evidence="14">Cell membrane</location>
        <topology evidence="14">Multi-pass membrane protein</topology>
    </subcellularLocation>
    <subcellularLocation>
        <location evidence="1">Membrane</location>
        <topology evidence="1">Multi-pass membrane protein</topology>
    </subcellularLocation>
</comment>
<feature type="chain" id="PRO_5045691870" description="Cytochrome c oxidase subunit 2" evidence="17">
    <location>
        <begin position="27"/>
        <end position="296"/>
    </location>
</feature>
<dbReference type="EMBL" id="JBHSCR010000003">
    <property type="protein sequence ID" value="MFC4347443.1"/>
    <property type="molecule type" value="Genomic_DNA"/>
</dbReference>
<keyword evidence="6 15" id="KW-0479">Metal-binding</keyword>
<evidence type="ECO:0000313" key="21">
    <source>
        <dbReference type="Proteomes" id="UP001595776"/>
    </source>
</evidence>
<evidence type="ECO:0000256" key="16">
    <source>
        <dbReference type="SAM" id="Phobius"/>
    </source>
</evidence>
<evidence type="ECO:0000259" key="19">
    <source>
        <dbReference type="PROSITE" id="PS50999"/>
    </source>
</evidence>
<evidence type="ECO:0000256" key="12">
    <source>
        <dbReference type="ARBA" id="ARBA00024688"/>
    </source>
</evidence>
<evidence type="ECO:0000256" key="3">
    <source>
        <dbReference type="ARBA" id="ARBA00022448"/>
    </source>
</evidence>
<comment type="similarity">
    <text evidence="2 14">Belongs to the cytochrome c oxidase subunit 2 family.</text>
</comment>
<dbReference type="InterPro" id="IPR002429">
    <property type="entry name" value="CcO_II-like_C"/>
</dbReference>
<keyword evidence="21" id="KW-1185">Reference proteome</keyword>
<dbReference type="InterPro" id="IPR036257">
    <property type="entry name" value="Cyt_c_oxidase_su2_TM_sf"/>
</dbReference>
<comment type="caution">
    <text evidence="20">The sequence shown here is derived from an EMBL/GenBank/DDBJ whole genome shotgun (WGS) entry which is preliminary data.</text>
</comment>
<sequence length="296" mass="33105">MNVKRLTAGIMVALTTLFGFSVSALAEDRLGVPQDKGLWLREAANDQASRVVEFNELLLWIITVITAFVFILMFYVMVRYRAKANPEPSKTSHNTLIEIIWTVVPIGVLVVIGFWSIPLLYFQDTVPETEFAIRVTGNQWNWTYNYPDHDGIEFTAMVIPDATFKDAAEKAKAEANLSAFLGKDAKLNARLLDTDYRLVVPVDTKIKVMLTASDVIHSWAVPEFGVKLDAVPGRLNETWFEADKTGIFYGQCSELCGKDHAFMPIAVQVVSKDEFAKWVERAKAEYADAGTTALGR</sequence>
<dbReference type="InterPro" id="IPR001505">
    <property type="entry name" value="Copper_CuA"/>
</dbReference>
<protein>
    <recommendedName>
        <fullName evidence="15">Cytochrome c oxidase subunit 2</fullName>
        <ecNumber evidence="15">7.1.1.9</ecNumber>
    </recommendedName>
</protein>
<dbReference type="Gene3D" id="2.60.40.420">
    <property type="entry name" value="Cupredoxins - blue copper proteins"/>
    <property type="match status" value="1"/>
</dbReference>
<accession>A0ABV8UAC3</accession>
<evidence type="ECO:0000256" key="10">
    <source>
        <dbReference type="ARBA" id="ARBA00023008"/>
    </source>
</evidence>
<dbReference type="InterPro" id="IPR014222">
    <property type="entry name" value="Cyt_c_oxidase_su2"/>
</dbReference>
<feature type="transmembrane region" description="Helical" evidence="16">
    <location>
        <begin position="57"/>
        <end position="78"/>
    </location>
</feature>
<reference evidence="21" key="1">
    <citation type="journal article" date="2019" name="Int. J. Syst. Evol. Microbiol.">
        <title>The Global Catalogue of Microorganisms (GCM) 10K type strain sequencing project: providing services to taxonomists for standard genome sequencing and annotation.</title>
        <authorList>
            <consortium name="The Broad Institute Genomics Platform"/>
            <consortium name="The Broad Institute Genome Sequencing Center for Infectious Disease"/>
            <person name="Wu L."/>
            <person name="Ma J."/>
        </authorList>
    </citation>
    <scope>NUCLEOTIDE SEQUENCE [LARGE SCALE GENOMIC DNA]</scope>
    <source>
        <strain evidence="21">CGMCC 1.15304</strain>
    </source>
</reference>
<evidence type="ECO:0000256" key="5">
    <source>
        <dbReference type="ARBA" id="ARBA00022692"/>
    </source>
</evidence>
<keyword evidence="3 14" id="KW-0813">Transport</keyword>
<dbReference type="PROSITE" id="PS50857">
    <property type="entry name" value="COX2_CUA"/>
    <property type="match status" value="1"/>
</dbReference>
<dbReference type="PANTHER" id="PTHR22888:SF9">
    <property type="entry name" value="CYTOCHROME C OXIDASE SUBUNIT 2"/>
    <property type="match status" value="1"/>
</dbReference>
<dbReference type="SUPFAM" id="SSF81464">
    <property type="entry name" value="Cytochrome c oxidase subunit II-like, transmembrane region"/>
    <property type="match status" value="1"/>
</dbReference>
<dbReference type="EC" id="7.1.1.9" evidence="15"/>
<dbReference type="NCBIfam" id="TIGR02866">
    <property type="entry name" value="CoxB"/>
    <property type="match status" value="1"/>
</dbReference>
<comment type="cofactor">
    <cofactor evidence="15">
        <name>Cu cation</name>
        <dbReference type="ChEBI" id="CHEBI:23378"/>
    </cofactor>
    <text evidence="15">Binds a copper A center.</text>
</comment>
<keyword evidence="11 16" id="KW-0472">Membrane</keyword>
<dbReference type="Pfam" id="PF00116">
    <property type="entry name" value="COX2"/>
    <property type="match status" value="1"/>
</dbReference>
<keyword evidence="4 14" id="KW-0679">Respiratory chain</keyword>
<dbReference type="InterPro" id="IPR008972">
    <property type="entry name" value="Cupredoxin"/>
</dbReference>
<evidence type="ECO:0000256" key="15">
    <source>
        <dbReference type="RuleBase" id="RU004024"/>
    </source>
</evidence>